<dbReference type="RefSeq" id="WP_209650010.1">
    <property type="nucleotide sequence ID" value="NZ_JAGGLL010000056.1"/>
</dbReference>
<dbReference type="Pfam" id="PF13302">
    <property type="entry name" value="Acetyltransf_3"/>
    <property type="match status" value="1"/>
</dbReference>
<evidence type="ECO:0000259" key="1">
    <source>
        <dbReference type="Pfam" id="PF13302"/>
    </source>
</evidence>
<protein>
    <recommendedName>
        <fullName evidence="1">N-acetyltransferase domain-containing protein</fullName>
    </recommendedName>
</protein>
<dbReference type="InterPro" id="IPR016181">
    <property type="entry name" value="Acyl_CoA_acyltransferase"/>
</dbReference>
<feature type="domain" description="N-acetyltransferase" evidence="1">
    <location>
        <begin position="3"/>
        <end position="133"/>
    </location>
</feature>
<keyword evidence="3" id="KW-1185">Reference proteome</keyword>
<reference evidence="2 3" key="1">
    <citation type="submission" date="2021-03" db="EMBL/GenBank/DDBJ databases">
        <title>Genomic Encyclopedia of Type Strains, Phase IV (KMG-IV): sequencing the most valuable type-strain genomes for metagenomic binning, comparative biology and taxonomic classification.</title>
        <authorList>
            <person name="Goeker M."/>
        </authorList>
    </citation>
    <scope>NUCLEOTIDE SEQUENCE [LARGE SCALE GENOMIC DNA]</scope>
    <source>
        <strain evidence="2 3">DSM 28650</strain>
    </source>
</reference>
<dbReference type="SUPFAM" id="SSF55729">
    <property type="entry name" value="Acyl-CoA N-acyltransferases (Nat)"/>
    <property type="match status" value="1"/>
</dbReference>
<proteinExistence type="predicted"/>
<dbReference type="InterPro" id="IPR000182">
    <property type="entry name" value="GNAT_dom"/>
</dbReference>
<name>A0ABS4K901_9CLOT</name>
<comment type="caution">
    <text evidence="2">The sequence shown here is derived from an EMBL/GenBank/DDBJ whole genome shotgun (WGS) entry which is preliminary data.</text>
</comment>
<gene>
    <name evidence="2" type="ORF">J2Z44_004108</name>
</gene>
<evidence type="ECO:0000313" key="2">
    <source>
        <dbReference type="EMBL" id="MBP2024250.1"/>
    </source>
</evidence>
<dbReference type="Gene3D" id="3.40.630.30">
    <property type="match status" value="1"/>
</dbReference>
<sequence>MVKEEDAEELFKCYTDPITVSHMNNDNCGGDWNISTIKNVKKGIAGWIKEFEEKFYIRWSVTHKQTEKIIGTIEIAPIPNTTRFLDGVCENGILRVDIISAFEGEELITEIFRMATENFYIDFDIKNIVTKARNSDIERTLALKNNKFNIYEEKSIIKYSDYYIKRKEQL</sequence>
<dbReference type="EMBL" id="JAGGLL010000056">
    <property type="protein sequence ID" value="MBP2024250.1"/>
    <property type="molecule type" value="Genomic_DNA"/>
</dbReference>
<evidence type="ECO:0000313" key="3">
    <source>
        <dbReference type="Proteomes" id="UP001519308"/>
    </source>
</evidence>
<organism evidence="2 3">
    <name type="scientific">Clostridium punense</name>
    <dbReference type="NCBI Taxonomy" id="1054297"/>
    <lineage>
        <taxon>Bacteria</taxon>
        <taxon>Bacillati</taxon>
        <taxon>Bacillota</taxon>
        <taxon>Clostridia</taxon>
        <taxon>Eubacteriales</taxon>
        <taxon>Clostridiaceae</taxon>
        <taxon>Clostridium</taxon>
    </lineage>
</organism>
<dbReference type="Proteomes" id="UP001519308">
    <property type="component" value="Unassembled WGS sequence"/>
</dbReference>
<accession>A0ABS4K901</accession>